<sequence length="183" mass="21090">MDADFVLFLAGTMDAALMAQFQSFSLRGSEKLSIKVVEDNFKTRMEEYGLCCVGRFNWAKNMNVRAYHPVICQVWGCLDLSIVKLQDRVHHLFFPDEGSNKKALERGLFLVIKIDKEGNKFFQFRSDVLTKHLLRRVFVLETPSNSEIVGLVQYEQLPHLCFCYGHWDHILLDCPILPSSASR</sequence>
<comment type="caution">
    <text evidence="1">The sequence shown here is derived from an EMBL/GenBank/DDBJ whole genome shotgun (WGS) entry which is preliminary data.</text>
</comment>
<keyword evidence="2" id="KW-1185">Reference proteome</keyword>
<proteinExistence type="predicted"/>
<reference evidence="2" key="1">
    <citation type="journal article" date="2023" name="Nat. Plants">
        <title>Single-cell RNA sequencing provides a high-resolution roadmap for understanding the multicellular compartmentation of specialized metabolism.</title>
        <authorList>
            <person name="Sun S."/>
            <person name="Shen X."/>
            <person name="Li Y."/>
            <person name="Li Y."/>
            <person name="Wang S."/>
            <person name="Li R."/>
            <person name="Zhang H."/>
            <person name="Shen G."/>
            <person name="Guo B."/>
            <person name="Wei J."/>
            <person name="Xu J."/>
            <person name="St-Pierre B."/>
            <person name="Chen S."/>
            <person name="Sun C."/>
        </authorList>
    </citation>
    <scope>NUCLEOTIDE SEQUENCE [LARGE SCALE GENOMIC DNA]</scope>
</reference>
<gene>
    <name evidence="1" type="ORF">M9H77_16072</name>
</gene>
<protein>
    <submittedName>
        <fullName evidence="1">Uncharacterized protein</fullName>
    </submittedName>
</protein>
<dbReference type="Proteomes" id="UP001060085">
    <property type="component" value="Linkage Group LG04"/>
</dbReference>
<evidence type="ECO:0000313" key="1">
    <source>
        <dbReference type="EMBL" id="KAI5666219.1"/>
    </source>
</evidence>
<dbReference type="EMBL" id="CM044704">
    <property type="protein sequence ID" value="KAI5666219.1"/>
    <property type="molecule type" value="Genomic_DNA"/>
</dbReference>
<name>A0ACC0AZA4_CATRO</name>
<organism evidence="1 2">
    <name type="scientific">Catharanthus roseus</name>
    <name type="common">Madagascar periwinkle</name>
    <name type="synonym">Vinca rosea</name>
    <dbReference type="NCBI Taxonomy" id="4058"/>
    <lineage>
        <taxon>Eukaryota</taxon>
        <taxon>Viridiplantae</taxon>
        <taxon>Streptophyta</taxon>
        <taxon>Embryophyta</taxon>
        <taxon>Tracheophyta</taxon>
        <taxon>Spermatophyta</taxon>
        <taxon>Magnoliopsida</taxon>
        <taxon>eudicotyledons</taxon>
        <taxon>Gunneridae</taxon>
        <taxon>Pentapetalae</taxon>
        <taxon>asterids</taxon>
        <taxon>lamiids</taxon>
        <taxon>Gentianales</taxon>
        <taxon>Apocynaceae</taxon>
        <taxon>Rauvolfioideae</taxon>
        <taxon>Vinceae</taxon>
        <taxon>Catharanthinae</taxon>
        <taxon>Catharanthus</taxon>
    </lineage>
</organism>
<evidence type="ECO:0000313" key="2">
    <source>
        <dbReference type="Proteomes" id="UP001060085"/>
    </source>
</evidence>
<accession>A0ACC0AZA4</accession>